<sequence length="507" mass="55891">MSERPAAATGSRLSRRGLVAMGTAAAAAPLLPGSAAAADRTGAGARDGDGADFDFDNGNALGYVFTFMPPYLREALTPLGNDATVFTHFAAIEWASFFDAYAPYHPTAVGLYSDIPRRPASERSTNRNGNIALLYAIHRVLHAVVPSRADKWREMLSNVGLDPDDDRENETTPSGIGNLAARRVLDNRARDGMNLLGDEGGRRYHRRPYADYTDYEPVNTVYRLRNPSRWQPGFTTPGNGIFRIQQFVTPQMGRAKPIGPDPRRFGAPPPSASDHRDRRAYKKQVDEVLAISAALTDEQKMLAESFDDKFDGVSVGLGLGLRLEEVDLGESVVRGATANLAIFDTMIAIFRDKRRYDAVRPFSAIRHVYGDRHVTAWGGPGKGTVTDMPADQWRSYLNTADHPEYPSASGSICAAGAQVGRRFNGTDEADITFVFPQGSSEIEPGLTPGRDLTLRWDNWTDWTRQCGMSRVWGGVHFVPSVLEGERIGTEVADRFYDFMQPYIHGRR</sequence>
<reference evidence="6" key="1">
    <citation type="journal article" date="2019" name="Int. J. Syst. Evol. Microbiol.">
        <title>The Global Catalogue of Microorganisms (GCM) 10K type strain sequencing project: providing services to taxonomists for standard genome sequencing and annotation.</title>
        <authorList>
            <consortium name="The Broad Institute Genomics Platform"/>
            <consortium name="The Broad Institute Genome Sequencing Center for Infectious Disease"/>
            <person name="Wu L."/>
            <person name="Ma J."/>
        </authorList>
    </citation>
    <scope>NUCLEOTIDE SEQUENCE [LARGE SCALE GENOMIC DNA]</scope>
    <source>
        <strain evidence="6">JCM 15481</strain>
    </source>
</reference>
<feature type="signal peptide" evidence="2">
    <location>
        <begin position="1"/>
        <end position="37"/>
    </location>
</feature>
<accession>A0ABP5L2K1</accession>
<keyword evidence="6" id="KW-1185">Reference proteome</keyword>
<evidence type="ECO:0008006" key="7">
    <source>
        <dbReference type="Google" id="ProtNLM"/>
    </source>
</evidence>
<feature type="region of interest" description="Disordered" evidence="1">
    <location>
        <begin position="254"/>
        <end position="278"/>
    </location>
</feature>
<dbReference type="InterPro" id="IPR006311">
    <property type="entry name" value="TAT_signal"/>
</dbReference>
<evidence type="ECO:0000256" key="2">
    <source>
        <dbReference type="SAM" id="SignalP"/>
    </source>
</evidence>
<dbReference type="InterPro" id="IPR049283">
    <property type="entry name" value="DUF6851"/>
</dbReference>
<name>A0ABP5L2K1_9ACTN</name>
<dbReference type="RefSeq" id="WP_344292626.1">
    <property type="nucleotide sequence ID" value="NZ_BAAAPF010000226.1"/>
</dbReference>
<evidence type="ECO:0000256" key="1">
    <source>
        <dbReference type="SAM" id="MobiDB-lite"/>
    </source>
</evidence>
<dbReference type="InterPro" id="IPR055161">
    <property type="entry name" value="NapH1-like_2nd"/>
</dbReference>
<dbReference type="SUPFAM" id="SSF48317">
    <property type="entry name" value="Acid phosphatase/Vanadium-dependent haloperoxidase"/>
    <property type="match status" value="1"/>
</dbReference>
<gene>
    <name evidence="5" type="ORF">GCM10009802_51340</name>
</gene>
<dbReference type="PANTHER" id="PTHR34599">
    <property type="entry name" value="PEROXIDASE-RELATED"/>
    <property type="match status" value="1"/>
</dbReference>
<feature type="domain" description="Vanadium-dependent haloperoxidase NapH1-like second helical-bundle" evidence="4">
    <location>
        <begin position="340"/>
        <end position="505"/>
    </location>
</feature>
<comment type="caution">
    <text evidence="5">The sequence shown here is derived from an EMBL/GenBank/DDBJ whole genome shotgun (WGS) entry which is preliminary data.</text>
</comment>
<keyword evidence="2" id="KW-0732">Signal</keyword>
<feature type="chain" id="PRO_5047121789" description="Vanadium-dependent haloperoxidase" evidence="2">
    <location>
        <begin position="38"/>
        <end position="507"/>
    </location>
</feature>
<dbReference type="Gene3D" id="1.10.606.20">
    <property type="match status" value="1"/>
</dbReference>
<evidence type="ECO:0000313" key="6">
    <source>
        <dbReference type="Proteomes" id="UP001500443"/>
    </source>
</evidence>
<dbReference type="Pfam" id="PF22778">
    <property type="entry name" value="VCPO_2nd"/>
    <property type="match status" value="1"/>
</dbReference>
<protein>
    <recommendedName>
        <fullName evidence="7">Vanadium-dependent haloperoxidase</fullName>
    </recommendedName>
</protein>
<evidence type="ECO:0000259" key="3">
    <source>
        <dbReference type="Pfam" id="PF21167"/>
    </source>
</evidence>
<feature type="domain" description="DUF6851" evidence="3">
    <location>
        <begin position="96"/>
        <end position="232"/>
    </location>
</feature>
<dbReference type="PANTHER" id="PTHR34599:SF2">
    <property type="entry name" value="TRAF-TYPE DOMAIN-CONTAINING PROTEIN"/>
    <property type="match status" value="1"/>
</dbReference>
<dbReference type="InterPro" id="IPR052559">
    <property type="entry name" value="V-haloperoxidase"/>
</dbReference>
<organism evidence="5 6">
    <name type="scientific">Streptomyces synnematoformans</name>
    <dbReference type="NCBI Taxonomy" id="415721"/>
    <lineage>
        <taxon>Bacteria</taxon>
        <taxon>Bacillati</taxon>
        <taxon>Actinomycetota</taxon>
        <taxon>Actinomycetes</taxon>
        <taxon>Kitasatosporales</taxon>
        <taxon>Streptomycetaceae</taxon>
        <taxon>Streptomyces</taxon>
    </lineage>
</organism>
<proteinExistence type="predicted"/>
<dbReference type="PROSITE" id="PS51318">
    <property type="entry name" value="TAT"/>
    <property type="match status" value="1"/>
</dbReference>
<evidence type="ECO:0000259" key="4">
    <source>
        <dbReference type="Pfam" id="PF22778"/>
    </source>
</evidence>
<dbReference type="InterPro" id="IPR036938">
    <property type="entry name" value="PAP2/HPO_sf"/>
</dbReference>
<evidence type="ECO:0000313" key="5">
    <source>
        <dbReference type="EMBL" id="GAA2140936.1"/>
    </source>
</evidence>
<dbReference type="Proteomes" id="UP001500443">
    <property type="component" value="Unassembled WGS sequence"/>
</dbReference>
<dbReference type="EMBL" id="BAAAPF010000226">
    <property type="protein sequence ID" value="GAA2140936.1"/>
    <property type="molecule type" value="Genomic_DNA"/>
</dbReference>
<dbReference type="Pfam" id="PF21167">
    <property type="entry name" value="DUF6851"/>
    <property type="match status" value="1"/>
</dbReference>